<dbReference type="PROSITE" id="PS00463">
    <property type="entry name" value="ZN2_CY6_FUNGAL_1"/>
    <property type="match status" value="1"/>
</dbReference>
<evidence type="ECO:0000256" key="2">
    <source>
        <dbReference type="ARBA" id="ARBA00023125"/>
    </source>
</evidence>
<evidence type="ECO:0000313" key="8">
    <source>
        <dbReference type="Proteomes" id="UP000053599"/>
    </source>
</evidence>
<dbReference type="PROSITE" id="PS50048">
    <property type="entry name" value="ZN2_CY6_FUNGAL_2"/>
    <property type="match status" value="1"/>
</dbReference>
<dbReference type="InterPro" id="IPR036864">
    <property type="entry name" value="Zn2-C6_fun-type_DNA-bd_sf"/>
</dbReference>
<evidence type="ECO:0000256" key="1">
    <source>
        <dbReference type="ARBA" id="ARBA00023015"/>
    </source>
</evidence>
<name>A0A0D1W773_9EURO</name>
<dbReference type="PANTHER" id="PTHR47784">
    <property type="entry name" value="STEROL UPTAKE CONTROL PROTEIN 2"/>
    <property type="match status" value="1"/>
</dbReference>
<evidence type="ECO:0000256" key="5">
    <source>
        <dbReference type="SAM" id="MobiDB-lite"/>
    </source>
</evidence>
<dbReference type="Pfam" id="PF00172">
    <property type="entry name" value="Zn_clus"/>
    <property type="match status" value="1"/>
</dbReference>
<keyword evidence="4" id="KW-0539">Nucleus</keyword>
<dbReference type="AlphaFoldDB" id="A0A0D1W773"/>
<feature type="region of interest" description="Disordered" evidence="5">
    <location>
        <begin position="89"/>
        <end position="120"/>
    </location>
</feature>
<dbReference type="SUPFAM" id="SSF57701">
    <property type="entry name" value="Zn2/Cys6 DNA-binding domain"/>
    <property type="match status" value="1"/>
</dbReference>
<organism evidence="7 8">
    <name type="scientific">Exophiala sideris</name>
    <dbReference type="NCBI Taxonomy" id="1016849"/>
    <lineage>
        <taxon>Eukaryota</taxon>
        <taxon>Fungi</taxon>
        <taxon>Dikarya</taxon>
        <taxon>Ascomycota</taxon>
        <taxon>Pezizomycotina</taxon>
        <taxon>Eurotiomycetes</taxon>
        <taxon>Chaetothyriomycetidae</taxon>
        <taxon>Chaetothyriales</taxon>
        <taxon>Herpotrichiellaceae</taxon>
        <taxon>Exophiala</taxon>
    </lineage>
</organism>
<protein>
    <recommendedName>
        <fullName evidence="6">Zn(2)-C6 fungal-type domain-containing protein</fullName>
    </recommendedName>
</protein>
<dbReference type="GO" id="GO:0001228">
    <property type="term" value="F:DNA-binding transcription activator activity, RNA polymerase II-specific"/>
    <property type="evidence" value="ECO:0007669"/>
    <property type="project" value="TreeGrafter"/>
</dbReference>
<feature type="domain" description="Zn(2)-C6 fungal-type" evidence="6">
    <location>
        <begin position="26"/>
        <end position="56"/>
    </location>
</feature>
<keyword evidence="3" id="KW-0804">Transcription</keyword>
<proteinExistence type="predicted"/>
<dbReference type="GO" id="GO:0003677">
    <property type="term" value="F:DNA binding"/>
    <property type="evidence" value="ECO:0007669"/>
    <property type="project" value="UniProtKB-KW"/>
</dbReference>
<accession>A0A0D1W773</accession>
<dbReference type="STRING" id="1016849.A0A0D1W773"/>
<dbReference type="Proteomes" id="UP000053599">
    <property type="component" value="Unassembled WGS sequence"/>
</dbReference>
<dbReference type="CDD" id="cd00067">
    <property type="entry name" value="GAL4"/>
    <property type="match status" value="1"/>
</dbReference>
<dbReference type="EMBL" id="KN846951">
    <property type="protein sequence ID" value="KIV84500.1"/>
    <property type="molecule type" value="Genomic_DNA"/>
</dbReference>
<evidence type="ECO:0000259" key="6">
    <source>
        <dbReference type="PROSITE" id="PS50048"/>
    </source>
</evidence>
<dbReference type="HOGENOM" id="CLU_024934_9_2_1"/>
<dbReference type="Gene3D" id="4.10.240.10">
    <property type="entry name" value="Zn(2)-C6 fungal-type DNA-binding domain"/>
    <property type="match status" value="1"/>
</dbReference>
<keyword evidence="1" id="KW-0805">Transcription regulation</keyword>
<dbReference type="SMART" id="SM00066">
    <property type="entry name" value="GAL4"/>
    <property type="match status" value="1"/>
</dbReference>
<reference evidence="7 8" key="1">
    <citation type="submission" date="2015-01" db="EMBL/GenBank/DDBJ databases">
        <title>The Genome Sequence of Exophiala sideris CBS121828.</title>
        <authorList>
            <consortium name="The Broad Institute Genomics Platform"/>
            <person name="Cuomo C."/>
            <person name="de Hoog S."/>
            <person name="Gorbushina A."/>
            <person name="Stielow B."/>
            <person name="Teixiera M."/>
            <person name="Abouelleil A."/>
            <person name="Chapman S.B."/>
            <person name="Priest M."/>
            <person name="Young S.K."/>
            <person name="Wortman J."/>
            <person name="Nusbaum C."/>
            <person name="Birren B."/>
        </authorList>
    </citation>
    <scope>NUCLEOTIDE SEQUENCE [LARGE SCALE GENOMIC DNA]</scope>
    <source>
        <strain evidence="7 8">CBS 121828</strain>
    </source>
</reference>
<evidence type="ECO:0000313" key="7">
    <source>
        <dbReference type="EMBL" id="KIV84500.1"/>
    </source>
</evidence>
<dbReference type="GO" id="GO:0008270">
    <property type="term" value="F:zinc ion binding"/>
    <property type="evidence" value="ECO:0007669"/>
    <property type="project" value="InterPro"/>
</dbReference>
<gene>
    <name evidence="7" type="ORF">PV11_00275</name>
</gene>
<evidence type="ECO:0000256" key="3">
    <source>
        <dbReference type="ARBA" id="ARBA00023163"/>
    </source>
</evidence>
<dbReference type="PANTHER" id="PTHR47784:SF9">
    <property type="entry name" value="ZN(II)2CYS6 TRANSCRIPTION FACTOR (EUROFUNG)"/>
    <property type="match status" value="1"/>
</dbReference>
<sequence>MAALQASLESGEHVRKRKAHRKSRSGCANCKLRRVKCDEAFPECRQCQAFGVCCNYDIRIPDLQPRHTFSRKLDPRPVSVCIERFPREKPSTSSVHGPGRFGESSDTAVSSYHAPHNNSGSRFERVMLTSNTRSSIPGRRTVEEIRHWNKGVTLFNKKLSAPLHPADRDAIWAAASMLGVITFASIEVPTSEETETWPLTDSTRAEPEWLRMGHGKSALLPLVKPDGSDSIFHTLLSILPTIECSLENVPSGFMELYELEGVSLDNSPYAVPVTSIFAPLDMESSSSVIALFYAFNSCMQKEFGHLVMSKDPRALLVMAYWYSKICTGQWWLRRRALMEGRATCMYLERYCAHSATIQELLKGPRRLLFQDLV</sequence>
<dbReference type="OrthoDB" id="416217at2759"/>
<feature type="compositionally biased region" description="Polar residues" evidence="5">
    <location>
        <begin position="104"/>
        <end position="120"/>
    </location>
</feature>
<evidence type="ECO:0000256" key="4">
    <source>
        <dbReference type="ARBA" id="ARBA00023242"/>
    </source>
</evidence>
<keyword evidence="2" id="KW-0238">DNA-binding</keyword>
<dbReference type="InterPro" id="IPR001138">
    <property type="entry name" value="Zn2Cys6_DnaBD"/>
</dbReference>
<dbReference type="InterPro" id="IPR053157">
    <property type="entry name" value="Sterol_Uptake_Regulator"/>
</dbReference>